<proteinExistence type="predicted"/>
<evidence type="ECO:0000313" key="2">
    <source>
        <dbReference type="EMBL" id="SHF90068.1"/>
    </source>
</evidence>
<dbReference type="Gene3D" id="3.30.70.100">
    <property type="match status" value="1"/>
</dbReference>
<dbReference type="OrthoDB" id="6105906at2"/>
<evidence type="ECO:0000313" key="3">
    <source>
        <dbReference type="Proteomes" id="UP000184520"/>
    </source>
</evidence>
<dbReference type="InterPro" id="IPR011008">
    <property type="entry name" value="Dimeric_a/b-barrel"/>
</dbReference>
<accession>A0A1M5FF31</accession>
<protein>
    <submittedName>
        <fullName evidence="2">Antibiotic biosynthesis monooxygenase</fullName>
    </submittedName>
</protein>
<organism evidence="2 3">
    <name type="scientific">Marisediminitalea aggregata</name>
    <dbReference type="NCBI Taxonomy" id="634436"/>
    <lineage>
        <taxon>Bacteria</taxon>
        <taxon>Pseudomonadati</taxon>
        <taxon>Pseudomonadota</taxon>
        <taxon>Gammaproteobacteria</taxon>
        <taxon>Alteromonadales</taxon>
        <taxon>Alteromonadaceae</taxon>
        <taxon>Marisediminitalea</taxon>
    </lineage>
</organism>
<dbReference type="Proteomes" id="UP000184520">
    <property type="component" value="Unassembled WGS sequence"/>
</dbReference>
<sequence>MYIVMFEFVVKPGKTEAFLAAWPKVTQGIYLFKGSLGSRLHKSDEGKWIAYAQWPSKQVYEQAASISMSEDYEAQRAAMHDALNLEDTKTLYQMDVEVDYLQRRPFAVA</sequence>
<dbReference type="EMBL" id="FQWD01000001">
    <property type="protein sequence ID" value="SHF90068.1"/>
    <property type="molecule type" value="Genomic_DNA"/>
</dbReference>
<keyword evidence="2" id="KW-0560">Oxidoreductase</keyword>
<dbReference type="SUPFAM" id="SSF54909">
    <property type="entry name" value="Dimeric alpha+beta barrel"/>
    <property type="match status" value="1"/>
</dbReference>
<keyword evidence="2" id="KW-0503">Monooxygenase</keyword>
<reference evidence="3" key="1">
    <citation type="submission" date="2016-11" db="EMBL/GenBank/DDBJ databases">
        <authorList>
            <person name="Varghese N."/>
            <person name="Submissions S."/>
        </authorList>
    </citation>
    <scope>NUCLEOTIDE SEQUENCE [LARGE SCALE GENOMIC DNA]</scope>
    <source>
        <strain evidence="3">CGMCC 1.8995</strain>
    </source>
</reference>
<dbReference type="STRING" id="634436.SAMN05216361_0812"/>
<evidence type="ECO:0000259" key="1">
    <source>
        <dbReference type="Pfam" id="PF03992"/>
    </source>
</evidence>
<dbReference type="Pfam" id="PF03992">
    <property type="entry name" value="ABM"/>
    <property type="match status" value="1"/>
</dbReference>
<dbReference type="AlphaFoldDB" id="A0A1M5FF31"/>
<feature type="domain" description="ABM" evidence="1">
    <location>
        <begin position="1"/>
        <end position="62"/>
    </location>
</feature>
<gene>
    <name evidence="2" type="ORF">SAMN05216361_0812</name>
</gene>
<dbReference type="GO" id="GO:0004497">
    <property type="term" value="F:monooxygenase activity"/>
    <property type="evidence" value="ECO:0007669"/>
    <property type="project" value="UniProtKB-KW"/>
</dbReference>
<name>A0A1M5FF31_9ALTE</name>
<keyword evidence="3" id="KW-1185">Reference proteome</keyword>
<dbReference type="RefSeq" id="WP_073318100.1">
    <property type="nucleotide sequence ID" value="NZ_FQWD01000001.1"/>
</dbReference>
<dbReference type="InterPro" id="IPR007138">
    <property type="entry name" value="ABM_dom"/>
</dbReference>